<proteinExistence type="predicted"/>
<keyword evidence="1 4" id="KW-0808">Transferase</keyword>
<dbReference type="OrthoDB" id="9788272at2"/>
<dbReference type="Pfam" id="PF12804">
    <property type="entry name" value="NTP_transf_3"/>
    <property type="match status" value="1"/>
</dbReference>
<dbReference type="Gene3D" id="3.90.550.10">
    <property type="entry name" value="Spore Coat Polysaccharide Biosynthesis Protein SpsA, Chain A"/>
    <property type="match status" value="1"/>
</dbReference>
<organism evidence="4 5">
    <name type="scientific">Helicobacter canis</name>
    <dbReference type="NCBI Taxonomy" id="29419"/>
    <lineage>
        <taxon>Bacteria</taxon>
        <taxon>Pseudomonadati</taxon>
        <taxon>Campylobacterota</taxon>
        <taxon>Epsilonproteobacteria</taxon>
        <taxon>Campylobacterales</taxon>
        <taxon>Helicobacteraceae</taxon>
        <taxon>Helicobacter</taxon>
    </lineage>
</organism>
<dbReference type="InterPro" id="IPR029044">
    <property type="entry name" value="Nucleotide-diphossugar_trans"/>
</dbReference>
<accession>A0A377J3F6</accession>
<dbReference type="SUPFAM" id="SSF53448">
    <property type="entry name" value="Nucleotide-diphospho-sugar transferases"/>
    <property type="match status" value="1"/>
</dbReference>
<dbReference type="PANTHER" id="PTHR43584">
    <property type="entry name" value="NUCLEOTIDYL TRANSFERASE"/>
    <property type="match status" value="1"/>
</dbReference>
<sequence length="263" mass="29935">MRALILAAGFGSRLMPLTQTKPKCMVEYEGRAIIDYEIEALRACGIDEIAVVGGYLYPVLESYLSKRDIMTMYENPRYASTNMVQTMLCAREWIEGCANDKQDLLISYADIVYFTPCVQKLCKSSAPLAIAVDKLWHKLWRKRFSDVLLDAESLKIHNGKITELGKKPKSLDEVQGQYMGLFMLRHDFLPQMLAFYDGLDRNAIYDGKDFENMYMTSFLQALIDRFDNAQAVEIYGGWLEVDMPSDLAISLQDIQAITAQKGE</sequence>
<feature type="domain" description="MobA-like NTP transferase" evidence="3">
    <location>
        <begin position="3"/>
        <end position="125"/>
    </location>
</feature>
<dbReference type="InterPro" id="IPR025877">
    <property type="entry name" value="MobA-like_NTP_Trfase"/>
</dbReference>
<evidence type="ECO:0000313" key="5">
    <source>
        <dbReference type="Proteomes" id="UP000254841"/>
    </source>
</evidence>
<evidence type="ECO:0000259" key="3">
    <source>
        <dbReference type="Pfam" id="PF12804"/>
    </source>
</evidence>
<gene>
    <name evidence="4" type="ORF">NCTC12410_00122</name>
</gene>
<dbReference type="EC" id="2.7.7.37" evidence="4"/>
<dbReference type="GO" id="GO:0047347">
    <property type="term" value="F:aldose-1-phosphate nucleotidyltransferase activity"/>
    <property type="evidence" value="ECO:0007669"/>
    <property type="project" value="UniProtKB-EC"/>
</dbReference>
<dbReference type="InterPro" id="IPR050065">
    <property type="entry name" value="GlmU-like"/>
</dbReference>
<dbReference type="Proteomes" id="UP000254841">
    <property type="component" value="Unassembled WGS sequence"/>
</dbReference>
<dbReference type="RefSeq" id="WP_115010659.1">
    <property type="nucleotide sequence ID" value="NZ_UGHV01000001.1"/>
</dbReference>
<dbReference type="PANTHER" id="PTHR43584:SF8">
    <property type="entry name" value="N-ACETYLMURAMATE ALPHA-1-PHOSPHATE URIDYLYLTRANSFERASE"/>
    <property type="match status" value="1"/>
</dbReference>
<keyword evidence="2 4" id="KW-0548">Nucleotidyltransferase</keyword>
<dbReference type="EMBL" id="UGHV01000001">
    <property type="protein sequence ID" value="STO96313.1"/>
    <property type="molecule type" value="Genomic_DNA"/>
</dbReference>
<dbReference type="AlphaFoldDB" id="A0A377J3F6"/>
<name>A0A377J3F6_9HELI</name>
<dbReference type="CDD" id="cd02523">
    <property type="entry name" value="PC_cytidylyltransferase"/>
    <property type="match status" value="1"/>
</dbReference>
<evidence type="ECO:0000256" key="1">
    <source>
        <dbReference type="ARBA" id="ARBA00022679"/>
    </source>
</evidence>
<evidence type="ECO:0000313" key="4">
    <source>
        <dbReference type="EMBL" id="STO96313.1"/>
    </source>
</evidence>
<evidence type="ECO:0000256" key="2">
    <source>
        <dbReference type="ARBA" id="ARBA00022695"/>
    </source>
</evidence>
<reference evidence="4 5" key="1">
    <citation type="submission" date="2018-06" db="EMBL/GenBank/DDBJ databases">
        <authorList>
            <consortium name="Pathogen Informatics"/>
            <person name="Doyle S."/>
        </authorList>
    </citation>
    <scope>NUCLEOTIDE SEQUENCE [LARGE SCALE GENOMIC DNA]</scope>
    <source>
        <strain evidence="4 5">NCTC12410</strain>
    </source>
</reference>
<protein>
    <submittedName>
        <fullName evidence="4">Sugar nucleotidyltransferase</fullName>
        <ecNumber evidence="4">2.7.7.37</ecNumber>
    </submittedName>
</protein>